<dbReference type="AlphaFoldDB" id="A0A484N259"/>
<reference evidence="1 2" key="1">
    <citation type="submission" date="2018-04" db="EMBL/GenBank/DDBJ databases">
        <authorList>
            <person name="Vogel A."/>
        </authorList>
    </citation>
    <scope>NUCLEOTIDE SEQUENCE [LARGE SCALE GENOMIC DNA]</scope>
</reference>
<accession>A0A484N259</accession>
<gene>
    <name evidence="1" type="ORF">CCAM_LOCUS35870</name>
</gene>
<sequence length="96" mass="10928">MMVVTPKIRNTLWPILQQGNSTEKLPRGKEAVAIYIERLRKTLLACSARRQGKKKLPKSVEAVKTHLRLPSECCHRCNFRARLYVFHLAAAGSVRS</sequence>
<name>A0A484N259_9ASTE</name>
<evidence type="ECO:0000313" key="2">
    <source>
        <dbReference type="Proteomes" id="UP000595140"/>
    </source>
</evidence>
<organism evidence="1 2">
    <name type="scientific">Cuscuta campestris</name>
    <dbReference type="NCBI Taxonomy" id="132261"/>
    <lineage>
        <taxon>Eukaryota</taxon>
        <taxon>Viridiplantae</taxon>
        <taxon>Streptophyta</taxon>
        <taxon>Embryophyta</taxon>
        <taxon>Tracheophyta</taxon>
        <taxon>Spermatophyta</taxon>
        <taxon>Magnoliopsida</taxon>
        <taxon>eudicotyledons</taxon>
        <taxon>Gunneridae</taxon>
        <taxon>Pentapetalae</taxon>
        <taxon>asterids</taxon>
        <taxon>lamiids</taxon>
        <taxon>Solanales</taxon>
        <taxon>Convolvulaceae</taxon>
        <taxon>Cuscuteae</taxon>
        <taxon>Cuscuta</taxon>
        <taxon>Cuscuta subgen. Grammica</taxon>
        <taxon>Cuscuta sect. Cleistogrammica</taxon>
    </lineage>
</organism>
<dbReference type="EMBL" id="OOIL02005153">
    <property type="protein sequence ID" value="VFQ94094.1"/>
    <property type="molecule type" value="Genomic_DNA"/>
</dbReference>
<keyword evidence="2" id="KW-1185">Reference proteome</keyword>
<dbReference type="Proteomes" id="UP000595140">
    <property type="component" value="Unassembled WGS sequence"/>
</dbReference>
<evidence type="ECO:0000313" key="1">
    <source>
        <dbReference type="EMBL" id="VFQ94094.1"/>
    </source>
</evidence>
<protein>
    <submittedName>
        <fullName evidence="1">Uncharacterized protein</fullName>
    </submittedName>
</protein>
<proteinExistence type="predicted"/>